<dbReference type="AlphaFoldDB" id="A0A1M4ZRQ3"/>
<keyword evidence="2" id="KW-1185">Reference proteome</keyword>
<proteinExistence type="predicted"/>
<reference evidence="2" key="1">
    <citation type="submission" date="2016-11" db="EMBL/GenBank/DDBJ databases">
        <authorList>
            <person name="Varghese N."/>
            <person name="Submissions S."/>
        </authorList>
    </citation>
    <scope>NUCLEOTIDE SEQUENCE [LARGE SCALE GENOMIC DNA]</scope>
    <source>
        <strain evidence="2">CGMCC 1.7063</strain>
    </source>
</reference>
<evidence type="ECO:0000313" key="1">
    <source>
        <dbReference type="EMBL" id="SHF20684.1"/>
    </source>
</evidence>
<sequence>MRYVILIFTIVMSQFLKAEEYVVGDEFTWINRDGSSAKNTDSMKSISGFGGWLVVTPDLDWWDKWNTPSDHVPYFSEAKEVSLGQKLTILTFYGNPLPDEKGVINISCNIRVARPDGADSVNQKNIPCATGELLGERLHVYLSQAVIEYVGEPADPSGEWVVEVTLKDNVAGIVIPLKTSFVLLKDKASKSSKRDAVTGAPS</sequence>
<evidence type="ECO:0000313" key="2">
    <source>
        <dbReference type="Proteomes" id="UP000184170"/>
    </source>
</evidence>
<dbReference type="EMBL" id="FQVA01000001">
    <property type="protein sequence ID" value="SHF20684.1"/>
    <property type="molecule type" value="Genomic_DNA"/>
</dbReference>
<dbReference type="Proteomes" id="UP000184170">
    <property type="component" value="Unassembled WGS sequence"/>
</dbReference>
<organism evidence="1 2">
    <name type="scientific">Microbulbifer donghaiensis</name>
    <dbReference type="NCBI Taxonomy" id="494016"/>
    <lineage>
        <taxon>Bacteria</taxon>
        <taxon>Pseudomonadati</taxon>
        <taxon>Pseudomonadota</taxon>
        <taxon>Gammaproteobacteria</taxon>
        <taxon>Cellvibrionales</taxon>
        <taxon>Microbulbiferaceae</taxon>
        <taxon>Microbulbifer</taxon>
    </lineage>
</organism>
<name>A0A1M4ZRQ3_9GAMM</name>
<dbReference type="RefSeq" id="WP_143186912.1">
    <property type="nucleotide sequence ID" value="NZ_FQVA01000001.1"/>
</dbReference>
<accession>A0A1M4ZRQ3</accession>
<gene>
    <name evidence="1" type="ORF">SAMN04487965_1628</name>
</gene>
<dbReference type="OrthoDB" id="6977947at2"/>
<protein>
    <submittedName>
        <fullName evidence="1">Uncharacterized protein</fullName>
    </submittedName>
</protein>